<keyword evidence="3 4" id="KW-0408">Iron</keyword>
<keyword evidence="1 4" id="KW-0349">Heme</keyword>
<feature type="domain" description="Cytochrome c" evidence="6">
    <location>
        <begin position="37"/>
        <end position="135"/>
    </location>
</feature>
<evidence type="ECO:0000259" key="6">
    <source>
        <dbReference type="PROSITE" id="PS51007"/>
    </source>
</evidence>
<dbReference type="AlphaFoldDB" id="A0A562T875"/>
<feature type="chain" id="PRO_5021999089" description="Cytochrome c domain-containing protein" evidence="5">
    <location>
        <begin position="33"/>
        <end position="141"/>
    </location>
</feature>
<organism evidence="7 8">
    <name type="scientific">Roseibium hamelinense</name>
    <dbReference type="NCBI Taxonomy" id="150831"/>
    <lineage>
        <taxon>Bacteria</taxon>
        <taxon>Pseudomonadati</taxon>
        <taxon>Pseudomonadota</taxon>
        <taxon>Alphaproteobacteria</taxon>
        <taxon>Hyphomicrobiales</taxon>
        <taxon>Stappiaceae</taxon>
        <taxon>Roseibium</taxon>
    </lineage>
</organism>
<proteinExistence type="predicted"/>
<evidence type="ECO:0000256" key="5">
    <source>
        <dbReference type="SAM" id="SignalP"/>
    </source>
</evidence>
<dbReference type="RefSeq" id="WP_145342314.1">
    <property type="nucleotide sequence ID" value="NZ_SMLY01000052.1"/>
</dbReference>
<gene>
    <name evidence="7" type="ORF">JM93_01777</name>
</gene>
<keyword evidence="8" id="KW-1185">Reference proteome</keyword>
<evidence type="ECO:0000256" key="1">
    <source>
        <dbReference type="ARBA" id="ARBA00022617"/>
    </source>
</evidence>
<dbReference type="OrthoDB" id="7365807at2"/>
<evidence type="ECO:0000256" key="4">
    <source>
        <dbReference type="PROSITE-ProRule" id="PRU00433"/>
    </source>
</evidence>
<dbReference type="EMBL" id="VLLF01000003">
    <property type="protein sequence ID" value="TWI89573.1"/>
    <property type="molecule type" value="Genomic_DNA"/>
</dbReference>
<name>A0A562T875_9HYPH</name>
<keyword evidence="5" id="KW-0732">Signal</keyword>
<dbReference type="PROSITE" id="PS51007">
    <property type="entry name" value="CYTC"/>
    <property type="match status" value="1"/>
</dbReference>
<dbReference type="GO" id="GO:0020037">
    <property type="term" value="F:heme binding"/>
    <property type="evidence" value="ECO:0007669"/>
    <property type="project" value="InterPro"/>
</dbReference>
<accession>A0A562T875</accession>
<dbReference type="InterPro" id="IPR009056">
    <property type="entry name" value="Cyt_c-like_dom"/>
</dbReference>
<dbReference type="GO" id="GO:0009055">
    <property type="term" value="F:electron transfer activity"/>
    <property type="evidence" value="ECO:0007669"/>
    <property type="project" value="InterPro"/>
</dbReference>
<dbReference type="GO" id="GO:0046872">
    <property type="term" value="F:metal ion binding"/>
    <property type="evidence" value="ECO:0007669"/>
    <property type="project" value="UniProtKB-KW"/>
</dbReference>
<reference evidence="7 8" key="1">
    <citation type="submission" date="2019-07" db="EMBL/GenBank/DDBJ databases">
        <title>Genomic Encyclopedia of Archaeal and Bacterial Type Strains, Phase II (KMG-II): from individual species to whole genera.</title>
        <authorList>
            <person name="Goeker M."/>
        </authorList>
    </citation>
    <scope>NUCLEOTIDE SEQUENCE [LARGE SCALE GENOMIC DNA]</scope>
    <source>
        <strain evidence="7 8">ATCC BAA-252</strain>
    </source>
</reference>
<protein>
    <recommendedName>
        <fullName evidence="6">Cytochrome c domain-containing protein</fullName>
    </recommendedName>
</protein>
<comment type="caution">
    <text evidence="7">The sequence shown here is derived from an EMBL/GenBank/DDBJ whole genome shotgun (WGS) entry which is preliminary data.</text>
</comment>
<evidence type="ECO:0000313" key="8">
    <source>
        <dbReference type="Proteomes" id="UP000320593"/>
    </source>
</evidence>
<sequence length="141" mass="15500">MRKPKSLHSIRCVFAITALLIAHGFGSGRAEASEPLALVQKGLELSKTHCGRCHIVSKADRFAGISSTPSFMIMIEALSDWQQRFDTFMARRPHPAHIRFAGDNERPEDLPSSIAEVVLTLAEIEAIRAYVDQLAADLGKS</sequence>
<evidence type="ECO:0000313" key="7">
    <source>
        <dbReference type="EMBL" id="TWI89573.1"/>
    </source>
</evidence>
<keyword evidence="2 4" id="KW-0479">Metal-binding</keyword>
<evidence type="ECO:0000256" key="3">
    <source>
        <dbReference type="ARBA" id="ARBA00023004"/>
    </source>
</evidence>
<feature type="signal peptide" evidence="5">
    <location>
        <begin position="1"/>
        <end position="32"/>
    </location>
</feature>
<evidence type="ECO:0000256" key="2">
    <source>
        <dbReference type="ARBA" id="ARBA00022723"/>
    </source>
</evidence>
<dbReference type="Proteomes" id="UP000320593">
    <property type="component" value="Unassembled WGS sequence"/>
</dbReference>
<dbReference type="InterPro" id="IPR036909">
    <property type="entry name" value="Cyt_c-like_dom_sf"/>
</dbReference>
<dbReference type="SUPFAM" id="SSF46626">
    <property type="entry name" value="Cytochrome c"/>
    <property type="match status" value="1"/>
</dbReference>